<dbReference type="PROSITE" id="PS51349">
    <property type="entry name" value="FMN_HYDROXY_ACID_DH_2"/>
    <property type="match status" value="1"/>
</dbReference>
<evidence type="ECO:0000256" key="5">
    <source>
        <dbReference type="ARBA" id="ARBA00024042"/>
    </source>
</evidence>
<comment type="caution">
    <text evidence="7">The sequence shown here is derived from an EMBL/GenBank/DDBJ whole genome shotgun (WGS) entry which is preliminary data.</text>
</comment>
<comment type="cofactor">
    <cofactor evidence="1">
        <name>FMN</name>
        <dbReference type="ChEBI" id="CHEBI:58210"/>
    </cofactor>
</comment>
<feature type="domain" description="FMN hydroxy acid dehydrogenase" evidence="6">
    <location>
        <begin position="9"/>
        <end position="371"/>
    </location>
</feature>
<keyword evidence="3" id="KW-0288">FMN</keyword>
<dbReference type="InterPro" id="IPR000262">
    <property type="entry name" value="FMN-dep_DH"/>
</dbReference>
<keyword evidence="8" id="KW-1185">Reference proteome</keyword>
<dbReference type="Pfam" id="PF01070">
    <property type="entry name" value="FMN_dh"/>
    <property type="match status" value="1"/>
</dbReference>
<dbReference type="Gene3D" id="3.20.20.70">
    <property type="entry name" value="Aldolase class I"/>
    <property type="match status" value="1"/>
</dbReference>
<organism evidence="7 8">
    <name type="scientific">Noviherbaspirillum aridicola</name>
    <dbReference type="NCBI Taxonomy" id="2849687"/>
    <lineage>
        <taxon>Bacteria</taxon>
        <taxon>Pseudomonadati</taxon>
        <taxon>Pseudomonadota</taxon>
        <taxon>Betaproteobacteria</taxon>
        <taxon>Burkholderiales</taxon>
        <taxon>Oxalobacteraceae</taxon>
        <taxon>Noviherbaspirillum</taxon>
    </lineage>
</organism>
<dbReference type="PANTHER" id="PTHR10578:SF107">
    <property type="entry name" value="2-HYDROXYACID OXIDASE 1"/>
    <property type="match status" value="1"/>
</dbReference>
<evidence type="ECO:0000256" key="3">
    <source>
        <dbReference type="ARBA" id="ARBA00022643"/>
    </source>
</evidence>
<accession>A0ABQ4Q3Z8</accession>
<dbReference type="RefSeq" id="WP_220807658.1">
    <property type="nucleotide sequence ID" value="NZ_BPMK01000006.1"/>
</dbReference>
<sequence>MSHIPAVEAIPAGIVNLADHEQHARARLDDNAWAYFAGGAGDEITLRDNRAAWDDIRLTTRVLRRLTGGHTRVQLLGRTLAHPVLLAPVAFQRMAHKDGEIATAYAAATHGAGLVLSSQASVPMEQVAQAVLGEASRGPLWFQLYFQHDRDFTRELVQRAEQAGYEALVVTVDAPSSGARDRERRTGFRLPAGISAVNLAGLPPQAPIALEAHQSRMFDGLLATAPSWDDIEWLRGASRLPVILKGIMHAEDARLAMAAGASAVIVSNHGGRTLDTMPATAAVLPRIRAAVGADYPLLVDGGIRRGTDILKAIALGANAVLVGRPYVFGLANAGAMGVSHVLRLLRDELEIAMALTGCKTLNEAGPDLLFG</sequence>
<evidence type="ECO:0000256" key="1">
    <source>
        <dbReference type="ARBA" id="ARBA00001917"/>
    </source>
</evidence>
<gene>
    <name evidence="7" type="ORF">NCCP691_14980</name>
</gene>
<dbReference type="CDD" id="cd02809">
    <property type="entry name" value="alpha_hydroxyacid_oxid_FMN"/>
    <property type="match status" value="1"/>
</dbReference>
<comment type="similarity">
    <text evidence="5">Belongs to the FMN-dependent alpha-hydroxy acid dehydrogenase family.</text>
</comment>
<dbReference type="InterPro" id="IPR012133">
    <property type="entry name" value="Alpha-hydoxy_acid_DH_FMN"/>
</dbReference>
<evidence type="ECO:0000256" key="4">
    <source>
        <dbReference type="ARBA" id="ARBA00023002"/>
    </source>
</evidence>
<evidence type="ECO:0000256" key="2">
    <source>
        <dbReference type="ARBA" id="ARBA00022630"/>
    </source>
</evidence>
<name>A0ABQ4Q3Z8_9BURK</name>
<protein>
    <submittedName>
        <fullName evidence="7">Alpha-hydroxy-acid oxidizing enzyme</fullName>
    </submittedName>
</protein>
<dbReference type="PANTHER" id="PTHR10578">
    <property type="entry name" value="S -2-HYDROXY-ACID OXIDASE-RELATED"/>
    <property type="match status" value="1"/>
</dbReference>
<dbReference type="SUPFAM" id="SSF51395">
    <property type="entry name" value="FMN-linked oxidoreductases"/>
    <property type="match status" value="1"/>
</dbReference>
<evidence type="ECO:0000259" key="6">
    <source>
        <dbReference type="PROSITE" id="PS51349"/>
    </source>
</evidence>
<dbReference type="InterPro" id="IPR037396">
    <property type="entry name" value="FMN_HAD"/>
</dbReference>
<keyword evidence="4" id="KW-0560">Oxidoreductase</keyword>
<keyword evidence="2" id="KW-0285">Flavoprotein</keyword>
<dbReference type="Proteomes" id="UP000887222">
    <property type="component" value="Unassembled WGS sequence"/>
</dbReference>
<dbReference type="EMBL" id="BPMK01000006">
    <property type="protein sequence ID" value="GIZ51484.1"/>
    <property type="molecule type" value="Genomic_DNA"/>
</dbReference>
<evidence type="ECO:0000313" key="7">
    <source>
        <dbReference type="EMBL" id="GIZ51484.1"/>
    </source>
</evidence>
<dbReference type="InterPro" id="IPR013785">
    <property type="entry name" value="Aldolase_TIM"/>
</dbReference>
<reference evidence="7 8" key="1">
    <citation type="journal article" date="2022" name="Int. J. Syst. Evol. Microbiol.">
        <title>Noviherbaspirillum aridicola sp. nov., isolated from an arid soil in Pakistan.</title>
        <authorList>
            <person name="Khan I.U."/>
            <person name="Saqib M."/>
            <person name="Amin A."/>
            <person name="Hussain F."/>
            <person name="Li L."/>
            <person name="Liu Y.H."/>
            <person name="Fang B.Z."/>
            <person name="Ahmed I."/>
            <person name="Li W.J."/>
        </authorList>
    </citation>
    <scope>NUCLEOTIDE SEQUENCE [LARGE SCALE GENOMIC DNA]</scope>
    <source>
        <strain evidence="7 8">NCCP-691</strain>
    </source>
</reference>
<evidence type="ECO:0000313" key="8">
    <source>
        <dbReference type="Proteomes" id="UP000887222"/>
    </source>
</evidence>
<dbReference type="PIRSF" id="PIRSF000138">
    <property type="entry name" value="Al-hdrx_acd_dh"/>
    <property type="match status" value="1"/>
</dbReference>
<proteinExistence type="inferred from homology"/>